<name>A0A8B6FX46_MYTGA</name>
<evidence type="ECO:0000256" key="1">
    <source>
        <dbReference type="SAM" id="MobiDB-lite"/>
    </source>
</evidence>
<evidence type="ECO:0000313" key="3">
    <source>
        <dbReference type="Proteomes" id="UP000596742"/>
    </source>
</evidence>
<sequence length="51" mass="5285">MGCSNTKTAESGTTNKPQENGGGQAETTTDPKPEENSGQQNTATEQQQSAD</sequence>
<feature type="compositionally biased region" description="Polar residues" evidence="1">
    <location>
        <begin position="1"/>
        <end position="18"/>
    </location>
</feature>
<comment type="caution">
    <text evidence="2">The sequence shown here is derived from an EMBL/GenBank/DDBJ whole genome shotgun (WGS) entry which is preliminary data.</text>
</comment>
<feature type="region of interest" description="Disordered" evidence="1">
    <location>
        <begin position="1"/>
        <end position="51"/>
    </location>
</feature>
<keyword evidence="3" id="KW-1185">Reference proteome</keyword>
<dbReference type="AlphaFoldDB" id="A0A8B6FX46"/>
<protein>
    <submittedName>
        <fullName evidence="2">Uncharacterized protein</fullName>
    </submittedName>
</protein>
<gene>
    <name evidence="2" type="ORF">MGAL_10B091274</name>
</gene>
<reference evidence="2" key="1">
    <citation type="submission" date="2018-11" db="EMBL/GenBank/DDBJ databases">
        <authorList>
            <person name="Alioto T."/>
            <person name="Alioto T."/>
        </authorList>
    </citation>
    <scope>NUCLEOTIDE SEQUENCE</scope>
</reference>
<evidence type="ECO:0000313" key="2">
    <source>
        <dbReference type="EMBL" id="VDI55206.1"/>
    </source>
</evidence>
<dbReference type="Proteomes" id="UP000596742">
    <property type="component" value="Unassembled WGS sequence"/>
</dbReference>
<feature type="compositionally biased region" description="Polar residues" evidence="1">
    <location>
        <begin position="36"/>
        <end position="51"/>
    </location>
</feature>
<dbReference type="EMBL" id="UYJE01007470">
    <property type="protein sequence ID" value="VDI55206.1"/>
    <property type="molecule type" value="Genomic_DNA"/>
</dbReference>
<organism evidence="2 3">
    <name type="scientific">Mytilus galloprovincialis</name>
    <name type="common">Mediterranean mussel</name>
    <dbReference type="NCBI Taxonomy" id="29158"/>
    <lineage>
        <taxon>Eukaryota</taxon>
        <taxon>Metazoa</taxon>
        <taxon>Spiralia</taxon>
        <taxon>Lophotrochozoa</taxon>
        <taxon>Mollusca</taxon>
        <taxon>Bivalvia</taxon>
        <taxon>Autobranchia</taxon>
        <taxon>Pteriomorphia</taxon>
        <taxon>Mytilida</taxon>
        <taxon>Mytiloidea</taxon>
        <taxon>Mytilidae</taxon>
        <taxon>Mytilinae</taxon>
        <taxon>Mytilus</taxon>
    </lineage>
</organism>
<accession>A0A8B6FX46</accession>
<proteinExistence type="predicted"/>